<evidence type="ECO:0000256" key="4">
    <source>
        <dbReference type="ARBA" id="ARBA00022553"/>
    </source>
</evidence>
<keyword evidence="14 16" id="KW-0472">Membrane</keyword>
<evidence type="ECO:0000256" key="11">
    <source>
        <dbReference type="ARBA" id="ARBA00023053"/>
    </source>
</evidence>
<evidence type="ECO:0000259" key="18">
    <source>
        <dbReference type="SMART" id="SM00900"/>
    </source>
</evidence>
<gene>
    <name evidence="16" type="primary">nqrC</name>
    <name evidence="19" type="ORF">NG895_28900</name>
</gene>
<name>A0A9X2FGG7_9BACT</name>
<evidence type="ECO:0000256" key="17">
    <source>
        <dbReference type="PIRNR" id="PIRNR009437"/>
    </source>
</evidence>
<evidence type="ECO:0000313" key="20">
    <source>
        <dbReference type="Proteomes" id="UP001155241"/>
    </source>
</evidence>
<keyword evidence="6 16" id="KW-0288">FMN</keyword>
<evidence type="ECO:0000256" key="3">
    <source>
        <dbReference type="ARBA" id="ARBA00022519"/>
    </source>
</evidence>
<comment type="subunit">
    <text evidence="16 17">Composed of six subunits; NqrA, NqrB, NqrC, NqrD, NqrE and NqrF.</text>
</comment>
<dbReference type="GO" id="GO:0005886">
    <property type="term" value="C:plasma membrane"/>
    <property type="evidence" value="ECO:0007669"/>
    <property type="project" value="UniProtKB-SubCell"/>
</dbReference>
<evidence type="ECO:0000256" key="14">
    <source>
        <dbReference type="ARBA" id="ARBA00023136"/>
    </source>
</evidence>
<evidence type="ECO:0000256" key="5">
    <source>
        <dbReference type="ARBA" id="ARBA00022630"/>
    </source>
</evidence>
<dbReference type="GO" id="GO:0006814">
    <property type="term" value="P:sodium ion transport"/>
    <property type="evidence" value="ECO:0007669"/>
    <property type="project" value="UniProtKB-UniRule"/>
</dbReference>
<keyword evidence="3" id="KW-0997">Cell inner membrane</keyword>
<keyword evidence="2 16" id="KW-1003">Cell membrane</keyword>
<dbReference type="SMART" id="SM00900">
    <property type="entry name" value="FMN_bind"/>
    <property type="match status" value="1"/>
</dbReference>
<comment type="caution">
    <text evidence="19">The sequence shown here is derived from an EMBL/GenBank/DDBJ whole genome shotgun (WGS) entry which is preliminary data.</text>
</comment>
<keyword evidence="20" id="KW-1185">Reference proteome</keyword>
<keyword evidence="11 16" id="KW-0915">Sodium</keyword>
<keyword evidence="12 16" id="KW-0406">Ion transport</keyword>
<feature type="domain" description="FMN-binding" evidence="18">
    <location>
        <begin position="167"/>
        <end position="266"/>
    </location>
</feature>
<keyword evidence="4 16" id="KW-0597">Phosphoprotein</keyword>
<comment type="cofactor">
    <cofactor evidence="16 17">
        <name>FMN</name>
        <dbReference type="ChEBI" id="CHEBI:58210"/>
    </cofactor>
</comment>
<evidence type="ECO:0000256" key="16">
    <source>
        <dbReference type="HAMAP-Rule" id="MF_00427"/>
    </source>
</evidence>
<keyword evidence="5 16" id="KW-0285">Flavoprotein</keyword>
<protein>
    <recommendedName>
        <fullName evidence="16 17">Na(+)-translocating NADH-quinone reductase subunit C</fullName>
        <shortName evidence="16 17">Na(+)-NQR subunit C</shortName>
        <shortName evidence="16 17">Na(+)-translocating NQR subunit C</shortName>
        <ecNumber evidence="16 17">7.2.1.1</ecNumber>
    </recommendedName>
    <alternativeName>
        <fullName evidence="16 17">NQR complex subunit C</fullName>
    </alternativeName>
    <alternativeName>
        <fullName evidence="16 17">NQR-1 subunit C</fullName>
    </alternativeName>
</protein>
<evidence type="ECO:0000256" key="13">
    <source>
        <dbReference type="ARBA" id="ARBA00023075"/>
    </source>
</evidence>
<keyword evidence="1 16" id="KW-0813">Transport</keyword>
<evidence type="ECO:0000313" key="19">
    <source>
        <dbReference type="EMBL" id="MCO6047943.1"/>
    </source>
</evidence>
<dbReference type="NCBIfam" id="NF003749">
    <property type="entry name" value="PRK05346.1-5"/>
    <property type="match status" value="1"/>
</dbReference>
<dbReference type="InterPro" id="IPR010204">
    <property type="entry name" value="NqrC"/>
</dbReference>
<evidence type="ECO:0000256" key="8">
    <source>
        <dbReference type="ARBA" id="ARBA00022967"/>
    </source>
</evidence>
<keyword evidence="8 16" id="KW-1278">Translocase</keyword>
<dbReference type="Proteomes" id="UP001155241">
    <property type="component" value="Unassembled WGS sequence"/>
</dbReference>
<accession>A0A9X2FGG7</accession>
<evidence type="ECO:0000256" key="6">
    <source>
        <dbReference type="ARBA" id="ARBA00022643"/>
    </source>
</evidence>
<feature type="modified residue" description="FMN phosphoryl threonine" evidence="16">
    <location>
        <position position="249"/>
    </location>
</feature>
<evidence type="ECO:0000256" key="2">
    <source>
        <dbReference type="ARBA" id="ARBA00022475"/>
    </source>
</evidence>
<organism evidence="19 20">
    <name type="scientific">Aeoliella straminimaris</name>
    <dbReference type="NCBI Taxonomy" id="2954799"/>
    <lineage>
        <taxon>Bacteria</taxon>
        <taxon>Pseudomonadati</taxon>
        <taxon>Planctomycetota</taxon>
        <taxon>Planctomycetia</taxon>
        <taxon>Pirellulales</taxon>
        <taxon>Lacipirellulaceae</taxon>
        <taxon>Aeoliella</taxon>
    </lineage>
</organism>
<dbReference type="NCBIfam" id="TIGR01938">
    <property type="entry name" value="nqrC"/>
    <property type="match status" value="1"/>
</dbReference>
<evidence type="ECO:0000256" key="1">
    <source>
        <dbReference type="ARBA" id="ARBA00022448"/>
    </source>
</evidence>
<dbReference type="AlphaFoldDB" id="A0A9X2FGG7"/>
<comment type="similarity">
    <text evidence="16 17">Belongs to the NqrC family.</text>
</comment>
<keyword evidence="9 16" id="KW-1133">Transmembrane helix</keyword>
<comment type="subcellular location">
    <subcellularLocation>
        <location evidence="16">Cell membrane</location>
        <topology evidence="16">Single-pass membrane protein</topology>
    </subcellularLocation>
</comment>
<dbReference type="HAMAP" id="MF_00427">
    <property type="entry name" value="NqrC"/>
    <property type="match status" value="1"/>
</dbReference>
<keyword evidence="15 16" id="KW-0739">Sodium transport</keyword>
<evidence type="ECO:0000256" key="12">
    <source>
        <dbReference type="ARBA" id="ARBA00023065"/>
    </source>
</evidence>
<feature type="transmembrane region" description="Helical" evidence="16">
    <location>
        <begin position="6"/>
        <end position="31"/>
    </location>
</feature>
<proteinExistence type="inferred from homology"/>
<evidence type="ECO:0000256" key="9">
    <source>
        <dbReference type="ARBA" id="ARBA00022989"/>
    </source>
</evidence>
<comment type="catalytic activity">
    <reaction evidence="16 17">
        <text>a ubiquinone + n Na(+)(in) + NADH + H(+) = a ubiquinol + n Na(+)(out) + NAD(+)</text>
        <dbReference type="Rhea" id="RHEA:47748"/>
        <dbReference type="Rhea" id="RHEA-COMP:9565"/>
        <dbReference type="Rhea" id="RHEA-COMP:9566"/>
        <dbReference type="ChEBI" id="CHEBI:15378"/>
        <dbReference type="ChEBI" id="CHEBI:16389"/>
        <dbReference type="ChEBI" id="CHEBI:17976"/>
        <dbReference type="ChEBI" id="CHEBI:29101"/>
        <dbReference type="ChEBI" id="CHEBI:57540"/>
        <dbReference type="ChEBI" id="CHEBI:57945"/>
        <dbReference type="EC" id="7.2.1.1"/>
    </reaction>
</comment>
<comment type="function">
    <text evidence="16">NQR complex catalyzes the reduction of ubiquinone-1 to ubiquinol by two successive reactions, coupled with the transport of Na(+) ions from the cytoplasm to the periplasm. NqrA to NqrE are probably involved in the second step, the conversion of ubisemiquinone to ubiquinol.</text>
</comment>
<evidence type="ECO:0000256" key="10">
    <source>
        <dbReference type="ARBA" id="ARBA00023027"/>
    </source>
</evidence>
<dbReference type="PIRSF" id="PIRSF009437">
    <property type="entry name" value="NQR-1_subunit_C"/>
    <property type="match status" value="1"/>
</dbReference>
<dbReference type="RefSeq" id="WP_252856049.1">
    <property type="nucleotide sequence ID" value="NZ_JAMXLR010000092.1"/>
</dbReference>
<dbReference type="Pfam" id="PF04205">
    <property type="entry name" value="FMN_bind"/>
    <property type="match status" value="1"/>
</dbReference>
<keyword evidence="10 16" id="KW-0520">NAD</keyword>
<dbReference type="InterPro" id="IPR007329">
    <property type="entry name" value="FMN-bd"/>
</dbReference>
<keyword evidence="13 16" id="KW-0830">Ubiquinone</keyword>
<dbReference type="EC" id="7.2.1.1" evidence="16 17"/>
<evidence type="ECO:0000256" key="15">
    <source>
        <dbReference type="ARBA" id="ARBA00023201"/>
    </source>
</evidence>
<keyword evidence="7 16" id="KW-0812">Transmembrane</keyword>
<sequence length="278" mass="30611">MGRDSFLGTIIVALVLCVACSVLVSGAAYVLHDRQEANKLRYQKENILKAAGLIRPKNSEASEYDSEALLAGDFSNKELNSLFESRVKKVLVNLEDGSIVDPDEVNYDEYDPKEAVNNPEQSKEIGPEVNPTPGVDRRPKYQFVYEVTAKGDSEKVEKFVLPVYGKGLWSTLYGFLAIDADGETIRGITFYEHGETPGLGGEVENPKWQDQWDGKLAYDDGGEVIVQVVKGTANPDNKAYTVDGLSGATITTKGVSDFVEYWLGKDGFQPFLEKHAKS</sequence>
<evidence type="ECO:0000256" key="7">
    <source>
        <dbReference type="ARBA" id="ARBA00022692"/>
    </source>
</evidence>
<dbReference type="PANTHER" id="PTHR37838">
    <property type="entry name" value="NA(+)-TRANSLOCATING NADH-QUINONE REDUCTASE SUBUNIT C"/>
    <property type="match status" value="1"/>
</dbReference>
<comment type="caution">
    <text evidence="16">Lacks conserved residue(s) required for the propagation of feature annotation.</text>
</comment>
<dbReference type="GO" id="GO:0010181">
    <property type="term" value="F:FMN binding"/>
    <property type="evidence" value="ECO:0007669"/>
    <property type="project" value="UniProtKB-UniRule"/>
</dbReference>
<dbReference type="PANTHER" id="PTHR37838:SF1">
    <property type="entry name" value="NA(+)-TRANSLOCATING NADH-QUINONE REDUCTASE SUBUNIT C"/>
    <property type="match status" value="1"/>
</dbReference>
<dbReference type="EMBL" id="JAMXLR010000092">
    <property type="protein sequence ID" value="MCO6047943.1"/>
    <property type="molecule type" value="Genomic_DNA"/>
</dbReference>
<dbReference type="GO" id="GO:0016655">
    <property type="term" value="F:oxidoreductase activity, acting on NAD(P)H, quinone or similar compound as acceptor"/>
    <property type="evidence" value="ECO:0007669"/>
    <property type="project" value="UniProtKB-UniRule"/>
</dbReference>
<reference evidence="19" key="1">
    <citation type="submission" date="2022-06" db="EMBL/GenBank/DDBJ databases">
        <title>Aeoliella straminimaris, a novel planctomycete from sediments.</title>
        <authorList>
            <person name="Vitorino I.R."/>
            <person name="Lage O.M."/>
        </authorList>
    </citation>
    <scope>NUCLEOTIDE SEQUENCE</scope>
    <source>
        <strain evidence="19">ICT_H6.2</strain>
    </source>
</reference>